<feature type="transmembrane region" description="Helical" evidence="5">
    <location>
        <begin position="57"/>
        <end position="79"/>
    </location>
</feature>
<dbReference type="PANTHER" id="PTHR11132">
    <property type="entry name" value="SOLUTE CARRIER FAMILY 35"/>
    <property type="match status" value="1"/>
</dbReference>
<dbReference type="InterPro" id="IPR050186">
    <property type="entry name" value="TPT_transporter"/>
</dbReference>
<gene>
    <name evidence="7" type="ORF">X798_05298</name>
</gene>
<accession>A0A238BQY5</accession>
<dbReference type="SUPFAM" id="SSF103481">
    <property type="entry name" value="Multidrug resistance efflux transporter EmrE"/>
    <property type="match status" value="1"/>
</dbReference>
<dbReference type="GO" id="GO:0016020">
    <property type="term" value="C:membrane"/>
    <property type="evidence" value="ECO:0007669"/>
    <property type="project" value="UniProtKB-SubCell"/>
</dbReference>
<reference evidence="7 8" key="1">
    <citation type="submission" date="2015-12" db="EMBL/GenBank/DDBJ databases">
        <title>Draft genome of the nematode, Onchocerca flexuosa.</title>
        <authorList>
            <person name="Mitreva M."/>
        </authorList>
    </citation>
    <scope>NUCLEOTIDE SEQUENCE [LARGE SCALE GENOMIC DNA]</scope>
    <source>
        <strain evidence="7">Red Deer</strain>
    </source>
</reference>
<name>A0A238BQY5_9BILA</name>
<evidence type="ECO:0000256" key="2">
    <source>
        <dbReference type="ARBA" id="ARBA00022692"/>
    </source>
</evidence>
<keyword evidence="3 5" id="KW-1133">Transmembrane helix</keyword>
<feature type="transmembrane region" description="Helical" evidence="5">
    <location>
        <begin position="160"/>
        <end position="179"/>
    </location>
</feature>
<dbReference type="InterPro" id="IPR004853">
    <property type="entry name" value="Sugar_P_trans_dom"/>
</dbReference>
<proteinExistence type="predicted"/>
<dbReference type="AlphaFoldDB" id="A0A238BQY5"/>
<evidence type="ECO:0000313" key="7">
    <source>
        <dbReference type="EMBL" id="OZC07662.1"/>
    </source>
</evidence>
<evidence type="ECO:0000256" key="3">
    <source>
        <dbReference type="ARBA" id="ARBA00022989"/>
    </source>
</evidence>
<keyword evidence="8" id="KW-1185">Reference proteome</keyword>
<protein>
    <submittedName>
        <fullName evidence="7">Putative membrane protein</fullName>
    </submittedName>
</protein>
<feature type="transmembrane region" description="Helical" evidence="5">
    <location>
        <begin position="20"/>
        <end position="45"/>
    </location>
</feature>
<dbReference type="Proteomes" id="UP000242913">
    <property type="component" value="Unassembled WGS sequence"/>
</dbReference>
<organism evidence="7 8">
    <name type="scientific">Onchocerca flexuosa</name>
    <dbReference type="NCBI Taxonomy" id="387005"/>
    <lineage>
        <taxon>Eukaryota</taxon>
        <taxon>Metazoa</taxon>
        <taxon>Ecdysozoa</taxon>
        <taxon>Nematoda</taxon>
        <taxon>Chromadorea</taxon>
        <taxon>Rhabditida</taxon>
        <taxon>Spirurina</taxon>
        <taxon>Spiruromorpha</taxon>
        <taxon>Filarioidea</taxon>
        <taxon>Onchocercidae</taxon>
        <taxon>Onchocerca</taxon>
    </lineage>
</organism>
<dbReference type="InterPro" id="IPR037185">
    <property type="entry name" value="EmrE-like"/>
</dbReference>
<feature type="transmembrane region" description="Helical" evidence="5">
    <location>
        <begin position="85"/>
        <end position="106"/>
    </location>
</feature>
<feature type="transmembrane region" description="Helical" evidence="5">
    <location>
        <begin position="113"/>
        <end position="131"/>
    </location>
</feature>
<dbReference type="Pfam" id="PF03151">
    <property type="entry name" value="TPT"/>
    <property type="match status" value="1"/>
</dbReference>
<feature type="domain" description="Sugar phosphate transporter" evidence="6">
    <location>
        <begin position="8"/>
        <end position="185"/>
    </location>
</feature>
<evidence type="ECO:0000259" key="6">
    <source>
        <dbReference type="Pfam" id="PF03151"/>
    </source>
</evidence>
<dbReference type="OrthoDB" id="6418713at2759"/>
<evidence type="ECO:0000313" key="8">
    <source>
        <dbReference type="Proteomes" id="UP000242913"/>
    </source>
</evidence>
<evidence type="ECO:0000256" key="4">
    <source>
        <dbReference type="ARBA" id="ARBA00023136"/>
    </source>
</evidence>
<sequence length="195" mass="21614">MIRFAQTASSIVNKITLQNYPYPMTVALVSLCFVELCSVPVLRLWRIKQPSISVHYLIYYIIPISLGKVVAVVCAYVSVWKISVSYVQTVKATMPLFAVFSARIILKEHQTKPVYLSLIPIIIGVAIATFTELSFDLGGLFSALLSTGIYSVLQGTDIHPLYLLSLNSRIAAILLFPVWCCRDGLLLWRGVESAG</sequence>
<dbReference type="EMBL" id="KZ270025">
    <property type="protein sequence ID" value="OZC07662.1"/>
    <property type="molecule type" value="Genomic_DNA"/>
</dbReference>
<evidence type="ECO:0000256" key="5">
    <source>
        <dbReference type="SAM" id="Phobius"/>
    </source>
</evidence>
<comment type="subcellular location">
    <subcellularLocation>
        <location evidence="1">Membrane</location>
        <topology evidence="1">Multi-pass membrane protein</topology>
    </subcellularLocation>
</comment>
<keyword evidence="2 5" id="KW-0812">Transmembrane</keyword>
<evidence type="ECO:0000256" key="1">
    <source>
        <dbReference type="ARBA" id="ARBA00004141"/>
    </source>
</evidence>
<keyword evidence="4 5" id="KW-0472">Membrane</keyword>